<accession>A0A517T517</accession>
<reference evidence="3 4" key="1">
    <citation type="submission" date="2019-02" db="EMBL/GenBank/DDBJ databases">
        <title>Deep-cultivation of Planctomycetes and their phenomic and genomic characterization uncovers novel biology.</title>
        <authorList>
            <person name="Wiegand S."/>
            <person name="Jogler M."/>
            <person name="Boedeker C."/>
            <person name="Pinto D."/>
            <person name="Vollmers J."/>
            <person name="Rivas-Marin E."/>
            <person name="Kohn T."/>
            <person name="Peeters S.H."/>
            <person name="Heuer A."/>
            <person name="Rast P."/>
            <person name="Oberbeckmann S."/>
            <person name="Bunk B."/>
            <person name="Jeske O."/>
            <person name="Meyerdierks A."/>
            <person name="Storesund J.E."/>
            <person name="Kallscheuer N."/>
            <person name="Luecker S."/>
            <person name="Lage O.M."/>
            <person name="Pohl T."/>
            <person name="Merkel B.J."/>
            <person name="Hornburger P."/>
            <person name="Mueller R.-W."/>
            <person name="Bruemmer F."/>
            <person name="Labrenz M."/>
            <person name="Spormann A.M."/>
            <person name="Op den Camp H."/>
            <person name="Overmann J."/>
            <person name="Amann R."/>
            <person name="Jetten M.S.M."/>
            <person name="Mascher T."/>
            <person name="Medema M.H."/>
            <person name="Devos D.P."/>
            <person name="Kaster A.-K."/>
            <person name="Ovreas L."/>
            <person name="Rohde M."/>
            <person name="Galperin M.Y."/>
            <person name="Jogler C."/>
        </authorList>
    </citation>
    <scope>NUCLEOTIDE SEQUENCE [LARGE SCALE GENOMIC DNA]</scope>
    <source>
        <strain evidence="3 4">V22</strain>
    </source>
</reference>
<dbReference type="GO" id="GO:0016787">
    <property type="term" value="F:hydrolase activity"/>
    <property type="evidence" value="ECO:0007669"/>
    <property type="project" value="InterPro"/>
</dbReference>
<sequence precursor="true">MLARCSLLLPFLLCSFLIPGCSKPDTGPYTTEVEIVPEEEKPLDTPASADWMEAGFRPLGESNFTLFAPEKEKGEIELELLPSEYGFQLVGNKRCYVVSKETFSNFTLQFEYRWEPPSEELTEEELGLYNGGVLIYLQEPDKIWPACLEVQGRFHDMGQIKSNARDVTVEATEDEEKREQARKPVGEWNAVKVVSEDGAVKSYLNGELIAESKPTSLTMGAIGFQGERYPVTYRHIQIKTSGPQGMRASEIK</sequence>
<dbReference type="OrthoDB" id="259356at2"/>
<organism evidence="3 4">
    <name type="scientific">Calycomorphotria hydatis</name>
    <dbReference type="NCBI Taxonomy" id="2528027"/>
    <lineage>
        <taxon>Bacteria</taxon>
        <taxon>Pseudomonadati</taxon>
        <taxon>Planctomycetota</taxon>
        <taxon>Planctomycetia</taxon>
        <taxon>Planctomycetales</taxon>
        <taxon>Planctomycetaceae</taxon>
        <taxon>Calycomorphotria</taxon>
    </lineage>
</organism>
<feature type="domain" description="3-keto-alpha-glucoside-1,2-lyase/3-keto-2-hydroxy-glucal hydratase" evidence="2">
    <location>
        <begin position="87"/>
        <end position="239"/>
    </location>
</feature>
<evidence type="ECO:0000313" key="3">
    <source>
        <dbReference type="EMBL" id="QDT63467.1"/>
    </source>
</evidence>
<dbReference type="Pfam" id="PF06439">
    <property type="entry name" value="3keto-disac_hyd"/>
    <property type="match status" value="1"/>
</dbReference>
<dbReference type="Gene3D" id="2.60.120.560">
    <property type="entry name" value="Exo-inulinase, domain 1"/>
    <property type="match status" value="1"/>
</dbReference>
<dbReference type="KEGG" id="chya:V22_06890"/>
<protein>
    <recommendedName>
        <fullName evidence="2">3-keto-alpha-glucoside-1,2-lyase/3-keto-2-hydroxy-glucal hydratase domain-containing protein</fullName>
    </recommendedName>
</protein>
<dbReference type="Proteomes" id="UP000319976">
    <property type="component" value="Chromosome"/>
</dbReference>
<keyword evidence="4" id="KW-1185">Reference proteome</keyword>
<evidence type="ECO:0000256" key="1">
    <source>
        <dbReference type="SAM" id="SignalP"/>
    </source>
</evidence>
<feature type="chain" id="PRO_5021768116" description="3-keto-alpha-glucoside-1,2-lyase/3-keto-2-hydroxy-glucal hydratase domain-containing protein" evidence="1">
    <location>
        <begin position="25"/>
        <end position="252"/>
    </location>
</feature>
<proteinExistence type="predicted"/>
<name>A0A517T517_9PLAN</name>
<keyword evidence="1" id="KW-0732">Signal</keyword>
<feature type="signal peptide" evidence="1">
    <location>
        <begin position="1"/>
        <end position="24"/>
    </location>
</feature>
<dbReference type="RefSeq" id="WP_145259810.1">
    <property type="nucleotide sequence ID" value="NZ_CP036316.1"/>
</dbReference>
<evidence type="ECO:0000313" key="4">
    <source>
        <dbReference type="Proteomes" id="UP000319976"/>
    </source>
</evidence>
<dbReference type="AlphaFoldDB" id="A0A517T517"/>
<gene>
    <name evidence="3" type="ORF">V22_06890</name>
</gene>
<dbReference type="InterPro" id="IPR010496">
    <property type="entry name" value="AL/BT2_dom"/>
</dbReference>
<dbReference type="EMBL" id="CP036316">
    <property type="protein sequence ID" value="QDT63467.1"/>
    <property type="molecule type" value="Genomic_DNA"/>
</dbReference>
<evidence type="ECO:0000259" key="2">
    <source>
        <dbReference type="Pfam" id="PF06439"/>
    </source>
</evidence>